<feature type="transmembrane region" description="Helical" evidence="13">
    <location>
        <begin position="213"/>
        <end position="232"/>
    </location>
</feature>
<evidence type="ECO:0000256" key="10">
    <source>
        <dbReference type="ARBA" id="ARBA00023098"/>
    </source>
</evidence>
<dbReference type="GO" id="GO:0009245">
    <property type="term" value="P:lipid A biosynthetic process"/>
    <property type="evidence" value="ECO:0007669"/>
    <property type="project" value="UniProtKB-KW"/>
</dbReference>
<keyword evidence="5" id="KW-0997">Cell inner membrane</keyword>
<dbReference type="SUPFAM" id="SSF103481">
    <property type="entry name" value="Multidrug resistance efflux transporter EmrE"/>
    <property type="match status" value="2"/>
</dbReference>
<gene>
    <name evidence="15" type="ORF">FHP08_13110</name>
</gene>
<evidence type="ECO:0000256" key="9">
    <source>
        <dbReference type="ARBA" id="ARBA00022989"/>
    </source>
</evidence>
<sequence length="319" mass="31792">MPGTALALILAAALVHAGWNLWMKRSGTGGGMAFVWGTAVVAAIVFAPFAALSGAFGGGADAATSASVASAAAASAPGGAAIARLADWGIGIWVAVGISTLVHTLYFRVLQRGYGAGDLSVVYPVARGTGPLLASLAAIALLGEPAGPASLAGLVLVVAGTFTIAGGGAILRAGAAPAARRGLLWGLATGVLIATYTVNDGRAVSVLNADPLVYYWAICVAQGLLVAPWVVLTMPEWRAVLARSWRVVLGVGVLSPISYMLVLQAMRLAPVSLVAPARELSMLVAALAGATLLGEGQLGRRLAGSTLIAAGVALLARGA</sequence>
<keyword evidence="4" id="KW-0444">Lipid biosynthesis</keyword>
<evidence type="ECO:0000256" key="3">
    <source>
        <dbReference type="ARBA" id="ARBA00022475"/>
    </source>
</evidence>
<dbReference type="RefSeq" id="WP_147704929.1">
    <property type="nucleotide sequence ID" value="NZ_VDUY01000005.1"/>
</dbReference>
<evidence type="ECO:0000256" key="1">
    <source>
        <dbReference type="ARBA" id="ARBA00004651"/>
    </source>
</evidence>
<dbReference type="InterPro" id="IPR000390">
    <property type="entry name" value="Small_drug/metabolite_transptr"/>
</dbReference>
<feature type="transmembrane region" description="Helical" evidence="13">
    <location>
        <begin position="149"/>
        <end position="170"/>
    </location>
</feature>
<keyword evidence="10" id="KW-0443">Lipid metabolism</keyword>
<feature type="domain" description="EamA" evidence="14">
    <location>
        <begin position="181"/>
        <end position="315"/>
    </location>
</feature>
<comment type="caution">
    <text evidence="15">The sequence shown here is derived from an EMBL/GenBank/DDBJ whole genome shotgun (WGS) entry which is preliminary data.</text>
</comment>
<dbReference type="Pfam" id="PF00892">
    <property type="entry name" value="EamA"/>
    <property type="match status" value="1"/>
</dbReference>
<dbReference type="PANTHER" id="PTHR30561:SF1">
    <property type="entry name" value="MULTIDRUG TRANSPORTER EMRE"/>
    <property type="match status" value="1"/>
</dbReference>
<keyword evidence="11 13" id="KW-0472">Membrane</keyword>
<dbReference type="InterPro" id="IPR037185">
    <property type="entry name" value="EmrE-like"/>
</dbReference>
<evidence type="ECO:0000256" key="8">
    <source>
        <dbReference type="ARBA" id="ARBA00022985"/>
    </source>
</evidence>
<evidence type="ECO:0000256" key="11">
    <source>
        <dbReference type="ARBA" id="ARBA00023136"/>
    </source>
</evidence>
<accession>A0A5C8NU53</accession>
<dbReference type="PANTHER" id="PTHR30561">
    <property type="entry name" value="SMR FAMILY PROTON-DEPENDENT DRUG EFFLUX TRANSPORTER SUGE"/>
    <property type="match status" value="1"/>
</dbReference>
<evidence type="ECO:0000256" key="12">
    <source>
        <dbReference type="ARBA" id="ARBA00038032"/>
    </source>
</evidence>
<keyword evidence="16" id="KW-1185">Reference proteome</keyword>
<evidence type="ECO:0000256" key="6">
    <source>
        <dbReference type="ARBA" id="ARBA00022556"/>
    </source>
</evidence>
<dbReference type="OrthoDB" id="9783707at2"/>
<evidence type="ECO:0000256" key="13">
    <source>
        <dbReference type="SAM" id="Phobius"/>
    </source>
</evidence>
<keyword evidence="3" id="KW-1003">Cell membrane</keyword>
<evidence type="ECO:0000256" key="7">
    <source>
        <dbReference type="ARBA" id="ARBA00022692"/>
    </source>
</evidence>
<feature type="transmembrane region" description="Helical" evidence="13">
    <location>
        <begin position="182"/>
        <end position="198"/>
    </location>
</feature>
<dbReference type="EMBL" id="VDUY01000005">
    <property type="protein sequence ID" value="TXL64680.1"/>
    <property type="molecule type" value="Genomic_DNA"/>
</dbReference>
<organism evidence="15 16">
    <name type="scientific">Zeimonas arvi</name>
    <dbReference type="NCBI Taxonomy" id="2498847"/>
    <lineage>
        <taxon>Bacteria</taxon>
        <taxon>Pseudomonadati</taxon>
        <taxon>Pseudomonadota</taxon>
        <taxon>Betaproteobacteria</taxon>
        <taxon>Burkholderiales</taxon>
        <taxon>Burkholderiaceae</taxon>
        <taxon>Zeimonas</taxon>
    </lineage>
</organism>
<evidence type="ECO:0000256" key="4">
    <source>
        <dbReference type="ARBA" id="ARBA00022516"/>
    </source>
</evidence>
<reference evidence="15 16" key="1">
    <citation type="submission" date="2019-06" db="EMBL/GenBank/DDBJ databases">
        <title>Quisquiliibacterium sp. nov., isolated from a maize field.</title>
        <authorList>
            <person name="Lin S.-Y."/>
            <person name="Tsai C.-F."/>
            <person name="Young C.-C."/>
        </authorList>
    </citation>
    <scope>NUCLEOTIDE SEQUENCE [LARGE SCALE GENOMIC DNA]</scope>
    <source>
        <strain evidence="15 16">CC-CFT501</strain>
    </source>
</reference>
<feature type="transmembrane region" description="Helical" evidence="13">
    <location>
        <begin position="244"/>
        <end position="262"/>
    </location>
</feature>
<feature type="transmembrane region" description="Helical" evidence="13">
    <location>
        <begin position="121"/>
        <end position="143"/>
    </location>
</feature>
<name>A0A5C8NU53_9BURK</name>
<dbReference type="Proteomes" id="UP000321548">
    <property type="component" value="Unassembled WGS sequence"/>
</dbReference>
<evidence type="ECO:0000313" key="16">
    <source>
        <dbReference type="Proteomes" id="UP000321548"/>
    </source>
</evidence>
<proteinExistence type="inferred from homology"/>
<keyword evidence="2" id="KW-0813">Transport</keyword>
<feature type="transmembrane region" description="Helical" evidence="13">
    <location>
        <begin position="33"/>
        <end position="56"/>
    </location>
</feature>
<feature type="transmembrane region" description="Helical" evidence="13">
    <location>
        <begin position="88"/>
        <end position="109"/>
    </location>
</feature>
<evidence type="ECO:0000259" key="14">
    <source>
        <dbReference type="Pfam" id="PF00892"/>
    </source>
</evidence>
<dbReference type="GO" id="GO:0022857">
    <property type="term" value="F:transmembrane transporter activity"/>
    <property type="evidence" value="ECO:0007669"/>
    <property type="project" value="InterPro"/>
</dbReference>
<evidence type="ECO:0000313" key="15">
    <source>
        <dbReference type="EMBL" id="TXL64680.1"/>
    </source>
</evidence>
<comment type="subcellular location">
    <subcellularLocation>
        <location evidence="1">Cell membrane</location>
        <topology evidence="1">Multi-pass membrane protein</topology>
    </subcellularLocation>
</comment>
<keyword evidence="9 13" id="KW-1133">Transmembrane helix</keyword>
<dbReference type="AlphaFoldDB" id="A0A5C8NU53"/>
<dbReference type="InterPro" id="IPR000620">
    <property type="entry name" value="EamA_dom"/>
</dbReference>
<evidence type="ECO:0000256" key="2">
    <source>
        <dbReference type="ARBA" id="ARBA00022448"/>
    </source>
</evidence>
<dbReference type="GO" id="GO:0009103">
    <property type="term" value="P:lipopolysaccharide biosynthetic process"/>
    <property type="evidence" value="ECO:0007669"/>
    <property type="project" value="UniProtKB-KW"/>
</dbReference>
<dbReference type="GO" id="GO:0005886">
    <property type="term" value="C:plasma membrane"/>
    <property type="evidence" value="ECO:0007669"/>
    <property type="project" value="UniProtKB-SubCell"/>
</dbReference>
<dbReference type="Gene3D" id="1.10.3730.20">
    <property type="match status" value="2"/>
</dbReference>
<protein>
    <submittedName>
        <fullName evidence="15">EamA family transporter</fullName>
    </submittedName>
</protein>
<evidence type="ECO:0000256" key="5">
    <source>
        <dbReference type="ARBA" id="ARBA00022519"/>
    </source>
</evidence>
<keyword evidence="8" id="KW-0448">Lipopolysaccharide biosynthesis</keyword>
<keyword evidence="7 13" id="KW-0812">Transmembrane</keyword>
<comment type="similarity">
    <text evidence="12">Belongs to the drug/metabolite transporter (DMT) superfamily. Small multidrug resistance (SMR) (TC 2.A.7.1) family.</text>
</comment>
<keyword evidence="6" id="KW-0441">Lipid A biosynthesis</keyword>